<dbReference type="PANTHER" id="PTHR48098:SF1">
    <property type="entry name" value="DIACYLGLYCEROL ACYLTRANSFERASE_MYCOLYLTRANSFERASE AG85A"/>
    <property type="match status" value="1"/>
</dbReference>
<dbReference type="Proteomes" id="UP000516173">
    <property type="component" value="Chromosome"/>
</dbReference>
<dbReference type="InterPro" id="IPR000801">
    <property type="entry name" value="Esterase-like"/>
</dbReference>
<dbReference type="PANTHER" id="PTHR48098">
    <property type="entry name" value="ENTEROCHELIN ESTERASE-RELATED"/>
    <property type="match status" value="1"/>
</dbReference>
<accession>A0A7G1KNF2</accession>
<gene>
    <name evidence="1" type="ORF">NWFMUON74_45340</name>
</gene>
<evidence type="ECO:0000313" key="1">
    <source>
        <dbReference type="EMBL" id="BCK56762.1"/>
    </source>
</evidence>
<dbReference type="GO" id="GO:0016747">
    <property type="term" value="F:acyltransferase activity, transferring groups other than amino-acyl groups"/>
    <property type="evidence" value="ECO:0007669"/>
    <property type="project" value="TreeGrafter"/>
</dbReference>
<keyword evidence="2" id="KW-1185">Reference proteome</keyword>
<reference evidence="1 2" key="1">
    <citation type="submission" date="2020-08" db="EMBL/GenBank/DDBJ databases">
        <title>Genome Sequencing of Nocardia wallacei strain FMUON74 and assembly.</title>
        <authorList>
            <person name="Toyokawa M."/>
            <person name="Uesaka K."/>
        </authorList>
    </citation>
    <scope>NUCLEOTIDE SEQUENCE [LARGE SCALE GENOMIC DNA]</scope>
    <source>
        <strain evidence="1 2">FMUON74</strain>
    </source>
</reference>
<sequence>MEAPVRSRGTRSAGRARARLGLLLAPLLLAGLSPLPPAGAEEPEPVDIPALTAAALPAADGSRLVAATESADGMLDLRVHSAAMTTDLTVKVRPAPDGSRPAPVLYLLNGASGGADASSWTEQTDITEFFRDKQVTLVVPMGGNGSYFADWRSDDPVLGRQRWTTFLTGELPTIIDSAFRGTGANAVAGISMAGTSVFQLALAAPGLYRAIGSYSGCVQTSDLQGQAFVDAVVLRWRGNPANLWGPPNDPSWAANDPFLHAERLRGTAIYVSNGSGFPGPLDTLDGPGIHGNSGKLIGQLISGGVLEAITNRCALSLRDRLGGLGIPATFNLRPVGTHSWGYWQEDLHDSWSVFEPALVS</sequence>
<organism evidence="1 2">
    <name type="scientific">Nocardia wallacei</name>
    <dbReference type="NCBI Taxonomy" id="480035"/>
    <lineage>
        <taxon>Bacteria</taxon>
        <taxon>Bacillati</taxon>
        <taxon>Actinomycetota</taxon>
        <taxon>Actinomycetes</taxon>
        <taxon>Mycobacteriales</taxon>
        <taxon>Nocardiaceae</taxon>
        <taxon>Nocardia</taxon>
    </lineage>
</organism>
<dbReference type="AlphaFoldDB" id="A0A7G1KNF2"/>
<dbReference type="KEGG" id="nwl:NWFMUON74_45340"/>
<dbReference type="EMBL" id="AP023396">
    <property type="protein sequence ID" value="BCK56762.1"/>
    <property type="molecule type" value="Genomic_DNA"/>
</dbReference>
<dbReference type="Pfam" id="PF00756">
    <property type="entry name" value="Esterase"/>
    <property type="match status" value="1"/>
</dbReference>
<dbReference type="RefSeq" id="WP_187683776.1">
    <property type="nucleotide sequence ID" value="NZ_AP023396.1"/>
</dbReference>
<dbReference type="SUPFAM" id="SSF53474">
    <property type="entry name" value="alpha/beta-Hydrolases"/>
    <property type="match status" value="1"/>
</dbReference>
<proteinExistence type="predicted"/>
<evidence type="ECO:0000313" key="2">
    <source>
        <dbReference type="Proteomes" id="UP000516173"/>
    </source>
</evidence>
<dbReference type="InterPro" id="IPR050583">
    <property type="entry name" value="Mycobacterial_A85_antigen"/>
</dbReference>
<dbReference type="Gene3D" id="3.40.50.1820">
    <property type="entry name" value="alpha/beta hydrolase"/>
    <property type="match status" value="1"/>
</dbReference>
<dbReference type="InterPro" id="IPR029058">
    <property type="entry name" value="AB_hydrolase_fold"/>
</dbReference>
<dbReference type="GeneID" id="80348990"/>
<protein>
    <submittedName>
        <fullName evidence="1">Esterase</fullName>
    </submittedName>
</protein>
<name>A0A7G1KNF2_9NOCA</name>